<sequence>MSSFEDKYHLTSEQSIFLAKKKWDENVYCGMKMENRAVTFPQTQTILNGVNVPNVQLDDIQAILNMRDAWKYLLHTVEELITFAYWCKLNEYIARNEALEWGKLRTGTVGISGTDYIPPIPEKETVIKELDHILSNSDMSATDKALEVFVWGTRGQFFWDGNKRTSLMLANKILVSAGAGIMTITDKYMEQFNAVLLKYYNTGKPDELKQFIYENAIHGINL</sequence>
<feature type="domain" description="Fido" evidence="3">
    <location>
        <begin position="81"/>
        <end position="214"/>
    </location>
</feature>
<dbReference type="Pfam" id="PF02661">
    <property type="entry name" value="Fic"/>
    <property type="match status" value="1"/>
</dbReference>
<accession>A0A374MWW4</accession>
<dbReference type="RefSeq" id="WP_117983772.1">
    <property type="nucleotide sequence ID" value="NZ_CATVSP010000120.1"/>
</dbReference>
<comment type="caution">
    <text evidence="4">The sequence shown here is derived from an EMBL/GenBank/DDBJ whole genome shotgun (WGS) entry which is preliminary data.</text>
</comment>
<proteinExistence type="predicted"/>
<dbReference type="InterPro" id="IPR003812">
    <property type="entry name" value="Fido"/>
</dbReference>
<organism evidence="4 5">
    <name type="scientific">Anaerobutyricum hallii</name>
    <dbReference type="NCBI Taxonomy" id="39488"/>
    <lineage>
        <taxon>Bacteria</taxon>
        <taxon>Bacillati</taxon>
        <taxon>Bacillota</taxon>
        <taxon>Clostridia</taxon>
        <taxon>Lachnospirales</taxon>
        <taxon>Lachnospiraceae</taxon>
        <taxon>Anaerobutyricum</taxon>
    </lineage>
</organism>
<gene>
    <name evidence="4" type="ORF">DXD91_15720</name>
</gene>
<evidence type="ECO:0000256" key="1">
    <source>
        <dbReference type="PIRSR" id="PIRSR640198-2"/>
    </source>
</evidence>
<keyword evidence="1" id="KW-0067">ATP-binding</keyword>
<name>A0A374MWW4_9FIRM</name>
<keyword evidence="1" id="KW-0547">Nucleotide-binding</keyword>
<evidence type="ECO:0000256" key="2">
    <source>
        <dbReference type="PIRSR" id="PIRSR640198-3"/>
    </source>
</evidence>
<dbReference type="PROSITE" id="PS51459">
    <property type="entry name" value="FIDO"/>
    <property type="match status" value="1"/>
</dbReference>
<dbReference type="PANTHER" id="PTHR13504">
    <property type="entry name" value="FIDO DOMAIN-CONTAINING PROTEIN DDB_G0283145"/>
    <property type="match status" value="1"/>
</dbReference>
<protein>
    <submittedName>
        <fullName evidence="4">Death-on-curing protein</fullName>
    </submittedName>
</protein>
<feature type="site" description="Important for autoinhibition of adenylyltransferase activity" evidence="2">
    <location>
        <position position="34"/>
    </location>
</feature>
<dbReference type="EMBL" id="QSOE01000205">
    <property type="protein sequence ID" value="RGI75858.1"/>
    <property type="molecule type" value="Genomic_DNA"/>
</dbReference>
<reference evidence="4 5" key="1">
    <citation type="submission" date="2018-08" db="EMBL/GenBank/DDBJ databases">
        <title>A genome reference for cultivated species of the human gut microbiota.</title>
        <authorList>
            <person name="Zou Y."/>
            <person name="Xue W."/>
            <person name="Luo G."/>
        </authorList>
    </citation>
    <scope>NUCLEOTIDE SEQUENCE [LARGE SCALE GENOMIC DNA]</scope>
    <source>
        <strain evidence="4 5">TM10-1AC</strain>
    </source>
</reference>
<dbReference type="PANTHER" id="PTHR13504:SF38">
    <property type="entry name" value="FIDO DOMAIN-CONTAINING PROTEIN"/>
    <property type="match status" value="1"/>
</dbReference>
<evidence type="ECO:0000259" key="3">
    <source>
        <dbReference type="PROSITE" id="PS51459"/>
    </source>
</evidence>
<dbReference type="AlphaFoldDB" id="A0A374MWW4"/>
<dbReference type="Proteomes" id="UP000262524">
    <property type="component" value="Unassembled WGS sequence"/>
</dbReference>
<dbReference type="InterPro" id="IPR036597">
    <property type="entry name" value="Fido-like_dom_sf"/>
</dbReference>
<dbReference type="SUPFAM" id="SSF140931">
    <property type="entry name" value="Fic-like"/>
    <property type="match status" value="1"/>
</dbReference>
<dbReference type="Gene3D" id="1.10.3290.10">
    <property type="entry name" value="Fido-like domain"/>
    <property type="match status" value="1"/>
</dbReference>
<evidence type="ECO:0000313" key="5">
    <source>
        <dbReference type="Proteomes" id="UP000262524"/>
    </source>
</evidence>
<dbReference type="GO" id="GO:0005524">
    <property type="term" value="F:ATP binding"/>
    <property type="evidence" value="ECO:0007669"/>
    <property type="project" value="UniProtKB-KW"/>
</dbReference>
<feature type="binding site" evidence="1">
    <location>
        <position position="201"/>
    </location>
    <ligand>
        <name>ATP</name>
        <dbReference type="ChEBI" id="CHEBI:30616"/>
    </ligand>
</feature>
<evidence type="ECO:0000313" key="4">
    <source>
        <dbReference type="EMBL" id="RGI75858.1"/>
    </source>
</evidence>
<dbReference type="InterPro" id="IPR040198">
    <property type="entry name" value="Fido_containing"/>
</dbReference>